<accession>A0A8X6VVF3</accession>
<organism evidence="1 2">
    <name type="scientific">Trichonephila clavipes</name>
    <name type="common">Golden silk orbweaver</name>
    <name type="synonym">Nephila clavipes</name>
    <dbReference type="NCBI Taxonomy" id="2585209"/>
    <lineage>
        <taxon>Eukaryota</taxon>
        <taxon>Metazoa</taxon>
        <taxon>Ecdysozoa</taxon>
        <taxon>Arthropoda</taxon>
        <taxon>Chelicerata</taxon>
        <taxon>Arachnida</taxon>
        <taxon>Araneae</taxon>
        <taxon>Araneomorphae</taxon>
        <taxon>Entelegynae</taxon>
        <taxon>Araneoidea</taxon>
        <taxon>Nephilidae</taxon>
        <taxon>Trichonephila</taxon>
    </lineage>
</organism>
<gene>
    <name evidence="1" type="ORF">TNCV_3764281</name>
</gene>
<evidence type="ECO:0008006" key="3">
    <source>
        <dbReference type="Google" id="ProtNLM"/>
    </source>
</evidence>
<keyword evidence="2" id="KW-1185">Reference proteome</keyword>
<protein>
    <recommendedName>
        <fullName evidence="3">DUF4817 domain-containing protein</fullName>
    </recommendedName>
</protein>
<dbReference type="EMBL" id="BMAU01021362">
    <property type="protein sequence ID" value="GFY23188.1"/>
    <property type="molecule type" value="Genomic_DNA"/>
</dbReference>
<dbReference type="AlphaFoldDB" id="A0A8X6VVF3"/>
<dbReference type="Proteomes" id="UP000887159">
    <property type="component" value="Unassembled WGS sequence"/>
</dbReference>
<evidence type="ECO:0000313" key="1">
    <source>
        <dbReference type="EMBL" id="GFY23188.1"/>
    </source>
</evidence>
<name>A0A8X6VVF3_TRICX</name>
<reference evidence="1" key="1">
    <citation type="submission" date="2020-08" db="EMBL/GenBank/DDBJ databases">
        <title>Multicomponent nature underlies the extraordinary mechanical properties of spider dragline silk.</title>
        <authorList>
            <person name="Kono N."/>
            <person name="Nakamura H."/>
            <person name="Mori M."/>
            <person name="Yoshida Y."/>
            <person name="Ohtoshi R."/>
            <person name="Malay A.D."/>
            <person name="Moran D.A.P."/>
            <person name="Tomita M."/>
            <person name="Numata K."/>
            <person name="Arakawa K."/>
        </authorList>
    </citation>
    <scope>NUCLEOTIDE SEQUENCE</scope>
</reference>
<proteinExistence type="predicted"/>
<sequence>MVKTTDLSPFKKGYYCYPFTRGLDFEDRNSHWVLKRSPVPMRKPTISAQNAKFCLQCFGQKYPGETALNASTITRLVQQFRDIGSIADRKRSDEQNIKKWASVISLLKEDETDQAIEEPDDIMHINRDRKSKYDKSDRHETFELNSYFQMLPKELYQEN</sequence>
<comment type="caution">
    <text evidence="1">The sequence shown here is derived from an EMBL/GenBank/DDBJ whole genome shotgun (WGS) entry which is preliminary data.</text>
</comment>
<evidence type="ECO:0000313" key="2">
    <source>
        <dbReference type="Proteomes" id="UP000887159"/>
    </source>
</evidence>